<dbReference type="KEGG" id="spue:AB5L97_10240"/>
<evidence type="ECO:0000256" key="1">
    <source>
        <dbReference type="SAM" id="MobiDB-lite"/>
    </source>
</evidence>
<organism evidence="3">
    <name type="scientific">Sinomonas puerhi</name>
    <dbReference type="NCBI Taxonomy" id="3238584"/>
    <lineage>
        <taxon>Bacteria</taxon>
        <taxon>Bacillati</taxon>
        <taxon>Actinomycetota</taxon>
        <taxon>Actinomycetes</taxon>
        <taxon>Micrococcales</taxon>
        <taxon>Micrococcaceae</taxon>
        <taxon>Sinomonas</taxon>
    </lineage>
</organism>
<dbReference type="PANTHER" id="PTHR32294">
    <property type="entry name" value="DNA POLYMERASE III SUBUNIT ALPHA"/>
    <property type="match status" value="1"/>
</dbReference>
<dbReference type="Pfam" id="PF14579">
    <property type="entry name" value="HHH_6"/>
    <property type="match status" value="1"/>
</dbReference>
<feature type="region of interest" description="Disordered" evidence="1">
    <location>
        <begin position="121"/>
        <end position="140"/>
    </location>
</feature>
<reference evidence="3" key="1">
    <citation type="submission" date="2024-07" db="EMBL/GenBank/DDBJ databases">
        <authorList>
            <person name="fu j."/>
        </authorList>
    </citation>
    <scope>NUCLEOTIDE SEQUENCE</scope>
    <source>
        <strain evidence="3">P10A9</strain>
    </source>
</reference>
<dbReference type="GO" id="GO:0008408">
    <property type="term" value="F:3'-5' exonuclease activity"/>
    <property type="evidence" value="ECO:0007669"/>
    <property type="project" value="InterPro"/>
</dbReference>
<feature type="domain" description="DNA polymerase helix-hairpin-helix motif" evidence="2">
    <location>
        <begin position="367"/>
        <end position="452"/>
    </location>
</feature>
<accession>A0AB39LAB1</accession>
<dbReference type="GO" id="GO:0006260">
    <property type="term" value="P:DNA replication"/>
    <property type="evidence" value="ECO:0007669"/>
    <property type="project" value="InterPro"/>
</dbReference>
<gene>
    <name evidence="3" type="ORF">AB5L97_10240</name>
</gene>
<feature type="region of interest" description="Disordered" evidence="1">
    <location>
        <begin position="204"/>
        <end position="244"/>
    </location>
</feature>
<sequence>MGGPKFLRPRTLFREWARAMPAGVLAVELVTHLSPPGEPLSTSRAVRMLRLASEHGVPAVLSNAVQCVEEAGEAWFKPADAMREIGAALIGAAGLRGADLENLLSNTERIADRCRLDPASDVGWTAGPDPSGPDPSGPDSVAAVADLLRTAGLRSAERGTGARGLAAGAAPGLDVETTQLRTVYRTIARHFGADRVVLVRAQGRGRDGDLSHDRPEDAASDEGGRQPELLGRPPEVPSPRPADAASFGVVIGDASLLDRVPAEPSGMGVPVSQFGREEIERLGLLTIEIRGERRLSVVAHAALEAARVEGSVIDLDAAEPADGSTVLDAQCAWLRAYHPAAYLAGIAEHDGGTDPGRLLSAEARRLGVPVLPLDVNESRKSYQVERIASGPDAGKLGVRPALTGTGGLSRRELERLVAHQPYASVSDVRVRAQLRDGPTRRLAELGAFDSLYRAAADLESRADLVAQLARLAEPARPAPHGAPGEGQLRLELEGAGQGMGARGR</sequence>
<evidence type="ECO:0000259" key="2">
    <source>
        <dbReference type="Pfam" id="PF14579"/>
    </source>
</evidence>
<dbReference type="InterPro" id="IPR004805">
    <property type="entry name" value="DnaE2/DnaE/PolC"/>
</dbReference>
<feature type="compositionally biased region" description="Gly residues" evidence="1">
    <location>
        <begin position="495"/>
        <end position="504"/>
    </location>
</feature>
<dbReference type="AlphaFoldDB" id="A0AB39LAB1"/>
<dbReference type="PANTHER" id="PTHR32294:SF4">
    <property type="entry name" value="ERROR-PRONE DNA POLYMERASE"/>
    <property type="match status" value="1"/>
</dbReference>
<dbReference type="InterPro" id="IPR029460">
    <property type="entry name" value="DNAPol_HHH"/>
</dbReference>
<proteinExistence type="predicted"/>
<dbReference type="EMBL" id="CP163302">
    <property type="protein sequence ID" value="XDP47343.1"/>
    <property type="molecule type" value="Genomic_DNA"/>
</dbReference>
<feature type="compositionally biased region" description="Basic and acidic residues" evidence="1">
    <location>
        <begin position="204"/>
        <end position="225"/>
    </location>
</feature>
<evidence type="ECO:0000313" key="3">
    <source>
        <dbReference type="EMBL" id="XDP47343.1"/>
    </source>
</evidence>
<name>A0AB39LAB1_9MICC</name>
<protein>
    <recommendedName>
        <fullName evidence="2">DNA polymerase helix-hairpin-helix motif domain-containing protein</fullName>
    </recommendedName>
</protein>
<feature type="region of interest" description="Disordered" evidence="1">
    <location>
        <begin position="475"/>
        <end position="504"/>
    </location>
</feature>